<proteinExistence type="inferred from homology"/>
<feature type="active site" description="Nucleophile" evidence="7">
    <location>
        <position position="139"/>
    </location>
</feature>
<keyword evidence="4 7" id="KW-0133">Cell shape</keyword>
<dbReference type="GO" id="GO:0004180">
    <property type="term" value="F:carboxypeptidase activity"/>
    <property type="evidence" value="ECO:0007669"/>
    <property type="project" value="UniProtKB-ARBA"/>
</dbReference>
<dbReference type="Proteomes" id="UP000535020">
    <property type="component" value="Unassembled WGS sequence"/>
</dbReference>
<keyword evidence="10" id="KW-1185">Reference proteome</keyword>
<evidence type="ECO:0000256" key="1">
    <source>
        <dbReference type="ARBA" id="ARBA00004752"/>
    </source>
</evidence>
<organism evidence="9 10">
    <name type="scientific">Flavobacterium agri</name>
    <dbReference type="NCBI Taxonomy" id="2743471"/>
    <lineage>
        <taxon>Bacteria</taxon>
        <taxon>Pseudomonadati</taxon>
        <taxon>Bacteroidota</taxon>
        <taxon>Flavobacteriia</taxon>
        <taxon>Flavobacteriales</taxon>
        <taxon>Flavobacteriaceae</taxon>
        <taxon>Flavobacterium</taxon>
    </lineage>
</organism>
<dbReference type="GO" id="GO:0009252">
    <property type="term" value="P:peptidoglycan biosynthetic process"/>
    <property type="evidence" value="ECO:0007669"/>
    <property type="project" value="UniProtKB-UniPathway"/>
</dbReference>
<dbReference type="PANTHER" id="PTHR36699:SF1">
    <property type="entry name" value="L,D-TRANSPEPTIDASE YAFK-RELATED"/>
    <property type="match status" value="1"/>
</dbReference>
<dbReference type="UniPathway" id="UPA00219"/>
<evidence type="ECO:0000256" key="5">
    <source>
        <dbReference type="ARBA" id="ARBA00022984"/>
    </source>
</evidence>
<evidence type="ECO:0000256" key="4">
    <source>
        <dbReference type="ARBA" id="ARBA00022960"/>
    </source>
</evidence>
<dbReference type="CDD" id="cd16913">
    <property type="entry name" value="YkuD_like"/>
    <property type="match status" value="1"/>
</dbReference>
<evidence type="ECO:0000313" key="10">
    <source>
        <dbReference type="Proteomes" id="UP000535020"/>
    </source>
</evidence>
<dbReference type="GO" id="GO:0008360">
    <property type="term" value="P:regulation of cell shape"/>
    <property type="evidence" value="ECO:0007669"/>
    <property type="project" value="UniProtKB-UniRule"/>
</dbReference>
<dbReference type="InterPro" id="IPR038063">
    <property type="entry name" value="Transpep_catalytic_dom"/>
</dbReference>
<gene>
    <name evidence="9" type="ORF">HZF10_08625</name>
</gene>
<evidence type="ECO:0000259" key="8">
    <source>
        <dbReference type="PROSITE" id="PS52029"/>
    </source>
</evidence>
<keyword evidence="6 7" id="KW-0961">Cell wall biogenesis/degradation</keyword>
<dbReference type="SUPFAM" id="SSF141523">
    <property type="entry name" value="L,D-transpeptidase catalytic domain-like"/>
    <property type="match status" value="1"/>
</dbReference>
<reference evidence="9 10" key="1">
    <citation type="submission" date="2020-07" db="EMBL/GenBank/DDBJ databases">
        <authorList>
            <person name="Sun Q."/>
        </authorList>
    </citation>
    <scope>NUCLEOTIDE SEQUENCE [LARGE SCALE GENOMIC DNA]</scope>
    <source>
        <strain evidence="9 10">MAH-1</strain>
    </source>
</reference>
<evidence type="ECO:0000256" key="2">
    <source>
        <dbReference type="ARBA" id="ARBA00005992"/>
    </source>
</evidence>
<evidence type="ECO:0000256" key="7">
    <source>
        <dbReference type="PROSITE-ProRule" id="PRU01373"/>
    </source>
</evidence>
<dbReference type="RefSeq" id="WP_176005790.1">
    <property type="nucleotide sequence ID" value="NZ_JABWMI010000010.1"/>
</dbReference>
<dbReference type="Pfam" id="PF03734">
    <property type="entry name" value="YkuD"/>
    <property type="match status" value="1"/>
</dbReference>
<dbReference type="AlphaFoldDB" id="A0A7Y9C5G5"/>
<keyword evidence="5 7" id="KW-0573">Peptidoglycan synthesis</keyword>
<dbReference type="EMBL" id="JACBJI010000003">
    <property type="protein sequence ID" value="NYA70980.1"/>
    <property type="molecule type" value="Genomic_DNA"/>
</dbReference>
<comment type="similarity">
    <text evidence="2">Belongs to the YkuD family.</text>
</comment>
<dbReference type="GO" id="GO:0071555">
    <property type="term" value="P:cell wall organization"/>
    <property type="evidence" value="ECO:0007669"/>
    <property type="project" value="UniProtKB-UniRule"/>
</dbReference>
<keyword evidence="3" id="KW-0808">Transferase</keyword>
<dbReference type="Gene3D" id="2.40.440.10">
    <property type="entry name" value="L,D-transpeptidase catalytic domain-like"/>
    <property type="match status" value="1"/>
</dbReference>
<name>A0A7Y9C5G5_9FLAO</name>
<evidence type="ECO:0000256" key="3">
    <source>
        <dbReference type="ARBA" id="ARBA00022679"/>
    </source>
</evidence>
<comment type="pathway">
    <text evidence="1 7">Cell wall biogenesis; peptidoglycan biosynthesis.</text>
</comment>
<sequence>MILVTIGSLLAYYFWPSKKLPKEARIDFIEVWKSKRKMDVFGNGKLLKTYRIALGKNPGGRKEFEGDNRTPEGSYLINARNPNSKFYKNLGISYPNESDLRHAEALGKPAGGDIKIHGLRNGRGYRGKFHRLKNWTAGCIAVTNSEMDELFESVTDNARITIHP</sequence>
<evidence type="ECO:0000313" key="9">
    <source>
        <dbReference type="EMBL" id="NYA70980.1"/>
    </source>
</evidence>
<dbReference type="GO" id="GO:0016740">
    <property type="term" value="F:transferase activity"/>
    <property type="evidence" value="ECO:0007669"/>
    <property type="project" value="UniProtKB-KW"/>
</dbReference>
<dbReference type="PANTHER" id="PTHR36699">
    <property type="entry name" value="LD-TRANSPEPTIDASE"/>
    <property type="match status" value="1"/>
</dbReference>
<protein>
    <submittedName>
        <fullName evidence="9">L,D-transpeptidase family protein</fullName>
    </submittedName>
</protein>
<evidence type="ECO:0000256" key="6">
    <source>
        <dbReference type="ARBA" id="ARBA00023316"/>
    </source>
</evidence>
<dbReference type="InterPro" id="IPR005490">
    <property type="entry name" value="LD_TPept_cat_dom"/>
</dbReference>
<feature type="active site" description="Proton donor/acceptor" evidence="7">
    <location>
        <position position="117"/>
    </location>
</feature>
<comment type="caution">
    <text evidence="9">The sequence shown here is derived from an EMBL/GenBank/DDBJ whole genome shotgun (WGS) entry which is preliminary data.</text>
</comment>
<dbReference type="PROSITE" id="PS52029">
    <property type="entry name" value="LD_TPASE"/>
    <property type="match status" value="1"/>
</dbReference>
<accession>A0A7Y9C5G5</accession>
<feature type="domain" description="L,D-TPase catalytic" evidence="8">
    <location>
        <begin position="27"/>
        <end position="163"/>
    </location>
</feature>